<evidence type="ECO:0000256" key="5">
    <source>
        <dbReference type="ARBA" id="ARBA00023136"/>
    </source>
</evidence>
<feature type="transmembrane region" description="Helical" evidence="6">
    <location>
        <begin position="163"/>
        <end position="180"/>
    </location>
</feature>
<protein>
    <submittedName>
        <fullName evidence="7">Membrane protein involved in the export of O-antigen and teichoic acid</fullName>
    </submittedName>
</protein>
<keyword evidence="3 6" id="KW-0812">Transmembrane</keyword>
<reference evidence="7 8" key="1">
    <citation type="submission" date="2016-11" db="EMBL/GenBank/DDBJ databases">
        <authorList>
            <person name="Jaros S."/>
            <person name="Januszkiewicz K."/>
            <person name="Wedrychowicz H."/>
        </authorList>
    </citation>
    <scope>NUCLEOTIDE SEQUENCE [LARGE SCALE GENOMIC DNA]</scope>
    <source>
        <strain evidence="7 8">DSM 26883</strain>
    </source>
</reference>
<evidence type="ECO:0000256" key="2">
    <source>
        <dbReference type="ARBA" id="ARBA00022475"/>
    </source>
</evidence>
<dbReference type="PANTHER" id="PTHR30250:SF26">
    <property type="entry name" value="PSMA PROTEIN"/>
    <property type="match status" value="1"/>
</dbReference>
<organism evidence="7 8">
    <name type="scientific">Bacteroides faecichinchillae</name>
    <dbReference type="NCBI Taxonomy" id="871325"/>
    <lineage>
        <taxon>Bacteria</taxon>
        <taxon>Pseudomonadati</taxon>
        <taxon>Bacteroidota</taxon>
        <taxon>Bacteroidia</taxon>
        <taxon>Bacteroidales</taxon>
        <taxon>Bacteroidaceae</taxon>
        <taxon>Bacteroides</taxon>
    </lineage>
</organism>
<feature type="transmembrane region" description="Helical" evidence="6">
    <location>
        <begin position="382"/>
        <end position="399"/>
    </location>
</feature>
<evidence type="ECO:0000313" key="7">
    <source>
        <dbReference type="EMBL" id="SHF09476.1"/>
    </source>
</evidence>
<evidence type="ECO:0000256" key="3">
    <source>
        <dbReference type="ARBA" id="ARBA00022692"/>
    </source>
</evidence>
<feature type="transmembrane region" description="Helical" evidence="6">
    <location>
        <begin position="97"/>
        <end position="116"/>
    </location>
</feature>
<proteinExistence type="predicted"/>
<name>A0A1M4YVV6_9BACE</name>
<feature type="transmembrane region" description="Helical" evidence="6">
    <location>
        <begin position="436"/>
        <end position="458"/>
    </location>
</feature>
<feature type="transmembrane region" description="Helical" evidence="6">
    <location>
        <begin position="317"/>
        <end position="338"/>
    </location>
</feature>
<keyword evidence="5 6" id="KW-0472">Membrane</keyword>
<sequence>MFVNRTKQSIRNIRVSLCFSILILVLRFFSRKVFIDHIGIEVLGLNTALTSLLNLLNLTELGIGSAVSYFLYIPLAQSDCKTVNEIVSLQGWLYKRVTYVILVGSIVLMSFFPWIFSQMKLPLWYAYGSFGVLLIGAILGYIINYAQILLSADQQIYKITYNIKGWEALGVIIQIVGIKYLHYGYFFWLVVELGRTLISCLSLHRTVKRSYPWLHTDLTKGKFLFRKYSEVTRKTKQLFFHKVSSYIVNQTIPLVTYACLSLTMVAVYGNYLAIISNITILFSALFESMRAGIGNLVAEKHPRQVHAFFAEYITARYWLSAVICFCLLQQVTPFISLWLGNEYVLDSVSFYILILSTFLSLANSFESFLSAYGLFQDVFSPVVEGALHLSFSILLGYYWGLPGILAGRVAGLLFLICWKPYFLYSRGFQIPIKRHIQLMGKVIFLILLSAGICQITTKHLMPPYYSFTEWIYNSILLFVYSILVFFILFAVFCKEFRNLFYRFLIITRHKT</sequence>
<feature type="transmembrane region" description="Helical" evidence="6">
    <location>
        <begin position="55"/>
        <end position="76"/>
    </location>
</feature>
<feature type="transmembrane region" description="Helical" evidence="6">
    <location>
        <begin position="350"/>
        <end position="375"/>
    </location>
</feature>
<feature type="transmembrane region" description="Helical" evidence="6">
    <location>
        <begin position="274"/>
        <end position="297"/>
    </location>
</feature>
<dbReference type="InterPro" id="IPR050833">
    <property type="entry name" value="Poly_Biosynth_Transport"/>
</dbReference>
<dbReference type="OrthoDB" id="8609648at2"/>
<evidence type="ECO:0000256" key="4">
    <source>
        <dbReference type="ARBA" id="ARBA00022989"/>
    </source>
</evidence>
<gene>
    <name evidence="7" type="ORF">SAMN05444349_11147</name>
</gene>
<dbReference type="STRING" id="871325.SAMN05444349_11147"/>
<dbReference type="EMBL" id="FQVD01000011">
    <property type="protein sequence ID" value="SHF09476.1"/>
    <property type="molecule type" value="Genomic_DNA"/>
</dbReference>
<feature type="transmembrane region" description="Helical" evidence="6">
    <location>
        <begin position="470"/>
        <end position="493"/>
    </location>
</feature>
<keyword evidence="4 6" id="KW-1133">Transmembrane helix</keyword>
<keyword evidence="8" id="KW-1185">Reference proteome</keyword>
<dbReference type="PANTHER" id="PTHR30250">
    <property type="entry name" value="PST FAMILY PREDICTED COLANIC ACID TRANSPORTER"/>
    <property type="match status" value="1"/>
</dbReference>
<dbReference type="AlphaFoldDB" id="A0A1M4YVV6"/>
<keyword evidence="2" id="KW-1003">Cell membrane</keyword>
<evidence type="ECO:0000256" key="1">
    <source>
        <dbReference type="ARBA" id="ARBA00004651"/>
    </source>
</evidence>
<evidence type="ECO:0000313" key="8">
    <source>
        <dbReference type="Proteomes" id="UP000184436"/>
    </source>
</evidence>
<accession>A0A1M4YVV6</accession>
<comment type="subcellular location">
    <subcellularLocation>
        <location evidence="1">Cell membrane</location>
        <topology evidence="1">Multi-pass membrane protein</topology>
    </subcellularLocation>
</comment>
<dbReference type="Proteomes" id="UP000184436">
    <property type="component" value="Unassembled WGS sequence"/>
</dbReference>
<feature type="transmembrane region" description="Helical" evidence="6">
    <location>
        <begin position="405"/>
        <end position="424"/>
    </location>
</feature>
<evidence type="ECO:0000256" key="6">
    <source>
        <dbReference type="SAM" id="Phobius"/>
    </source>
</evidence>
<dbReference type="RefSeq" id="WP_004295185.1">
    <property type="nucleotide sequence ID" value="NZ_FQVD01000011.1"/>
</dbReference>
<dbReference type="GO" id="GO:0005886">
    <property type="term" value="C:plasma membrane"/>
    <property type="evidence" value="ECO:0007669"/>
    <property type="project" value="UniProtKB-SubCell"/>
</dbReference>
<feature type="transmembrane region" description="Helical" evidence="6">
    <location>
        <begin position="122"/>
        <end position="143"/>
    </location>
</feature>